<dbReference type="AlphaFoldDB" id="A0A4V1ISI2"/>
<feature type="compositionally biased region" description="Low complexity" evidence="1">
    <location>
        <begin position="1"/>
        <end position="13"/>
    </location>
</feature>
<gene>
    <name evidence="2" type="ORF">BDK51DRAFT_39096</name>
</gene>
<sequence>MRSRQSISSTSSDTESDHSHGSRVFEVDPPAAFVLSSSAQVHLALSPSLDSLPMLESDSEEDDADDKSTPISPAPFVLDALNYGFGIFPSLPSAAIYEANADSLPMIPYRSPPRILTHSAADLPAFSPRSTSIVSPIYSGAPCASTIASLSSFPLAGVFADCFAERLAQLQGKVLDADGNLRVDRAEDVRDMEALCSAIDTLLAVTPVAR</sequence>
<protein>
    <submittedName>
        <fullName evidence="2">Uncharacterized protein</fullName>
    </submittedName>
</protein>
<proteinExistence type="predicted"/>
<dbReference type="EMBL" id="KZ994162">
    <property type="protein sequence ID" value="RKO93647.1"/>
    <property type="molecule type" value="Genomic_DNA"/>
</dbReference>
<evidence type="ECO:0000313" key="3">
    <source>
        <dbReference type="Proteomes" id="UP000269721"/>
    </source>
</evidence>
<feature type="region of interest" description="Disordered" evidence="1">
    <location>
        <begin position="1"/>
        <end position="24"/>
    </location>
</feature>
<reference evidence="3" key="1">
    <citation type="journal article" date="2018" name="Nat. Microbiol.">
        <title>Leveraging single-cell genomics to expand the fungal tree of life.</title>
        <authorList>
            <person name="Ahrendt S.R."/>
            <person name="Quandt C.A."/>
            <person name="Ciobanu D."/>
            <person name="Clum A."/>
            <person name="Salamov A."/>
            <person name="Andreopoulos B."/>
            <person name="Cheng J.F."/>
            <person name="Woyke T."/>
            <person name="Pelin A."/>
            <person name="Henrissat B."/>
            <person name="Reynolds N.K."/>
            <person name="Benny G.L."/>
            <person name="Smith M.E."/>
            <person name="James T.Y."/>
            <person name="Grigoriev I.V."/>
        </authorList>
    </citation>
    <scope>NUCLEOTIDE SEQUENCE [LARGE SCALE GENOMIC DNA]</scope>
</reference>
<organism evidence="2 3">
    <name type="scientific">Blyttiomyces helicus</name>
    <dbReference type="NCBI Taxonomy" id="388810"/>
    <lineage>
        <taxon>Eukaryota</taxon>
        <taxon>Fungi</taxon>
        <taxon>Fungi incertae sedis</taxon>
        <taxon>Chytridiomycota</taxon>
        <taxon>Chytridiomycota incertae sedis</taxon>
        <taxon>Chytridiomycetes</taxon>
        <taxon>Chytridiomycetes incertae sedis</taxon>
        <taxon>Blyttiomyces</taxon>
    </lineage>
</organism>
<evidence type="ECO:0000256" key="1">
    <source>
        <dbReference type="SAM" id="MobiDB-lite"/>
    </source>
</evidence>
<feature type="compositionally biased region" description="Basic and acidic residues" evidence="1">
    <location>
        <begin position="15"/>
        <end position="24"/>
    </location>
</feature>
<feature type="region of interest" description="Disordered" evidence="1">
    <location>
        <begin position="51"/>
        <end position="71"/>
    </location>
</feature>
<accession>A0A4V1ISI2</accession>
<evidence type="ECO:0000313" key="2">
    <source>
        <dbReference type="EMBL" id="RKO93647.1"/>
    </source>
</evidence>
<keyword evidence="3" id="KW-1185">Reference proteome</keyword>
<dbReference type="Proteomes" id="UP000269721">
    <property type="component" value="Unassembled WGS sequence"/>
</dbReference>
<name>A0A4V1ISI2_9FUNG</name>